<comment type="function">
    <text evidence="7">Involved in nucleolar processing of pre-18S ribosomal RNA.</text>
</comment>
<dbReference type="PANTHER" id="PTHR13457">
    <property type="entry name" value="BAP28"/>
    <property type="match status" value="1"/>
</dbReference>
<evidence type="ECO:0000256" key="2">
    <source>
        <dbReference type="ARBA" id="ARBA00010559"/>
    </source>
</evidence>
<evidence type="ECO:0000256" key="1">
    <source>
        <dbReference type="ARBA" id="ARBA00004604"/>
    </source>
</evidence>
<dbReference type="InterPro" id="IPR056473">
    <property type="entry name" value="HEAT_Utp10/HEAT1"/>
</dbReference>
<gene>
    <name evidence="9" type="ORF">PUN28_020146</name>
</gene>
<dbReference type="GO" id="GO:0030686">
    <property type="term" value="C:90S preribosome"/>
    <property type="evidence" value="ECO:0007669"/>
    <property type="project" value="TreeGrafter"/>
</dbReference>
<dbReference type="InterPro" id="IPR016024">
    <property type="entry name" value="ARM-type_fold"/>
</dbReference>
<organism evidence="9 10">
    <name type="scientific">Cardiocondyla obscurior</name>
    <dbReference type="NCBI Taxonomy" id="286306"/>
    <lineage>
        <taxon>Eukaryota</taxon>
        <taxon>Metazoa</taxon>
        <taxon>Ecdysozoa</taxon>
        <taxon>Arthropoda</taxon>
        <taxon>Hexapoda</taxon>
        <taxon>Insecta</taxon>
        <taxon>Pterygota</taxon>
        <taxon>Neoptera</taxon>
        <taxon>Endopterygota</taxon>
        <taxon>Hymenoptera</taxon>
        <taxon>Apocrita</taxon>
        <taxon>Aculeata</taxon>
        <taxon>Formicoidea</taxon>
        <taxon>Formicidae</taxon>
        <taxon>Myrmicinae</taxon>
        <taxon>Cardiocondyla</taxon>
    </lineage>
</organism>
<keyword evidence="5 7" id="KW-0539">Nucleus</keyword>
<dbReference type="SMART" id="SM01036">
    <property type="entry name" value="BP28CT"/>
    <property type="match status" value="1"/>
</dbReference>
<feature type="domain" description="BP28 C-terminal" evidence="8">
    <location>
        <begin position="1766"/>
        <end position="1928"/>
    </location>
</feature>
<evidence type="ECO:0000259" key="8">
    <source>
        <dbReference type="SMART" id="SM01036"/>
    </source>
</evidence>
<proteinExistence type="inferred from homology"/>
<evidence type="ECO:0000313" key="10">
    <source>
        <dbReference type="Proteomes" id="UP001430953"/>
    </source>
</evidence>
<dbReference type="SUPFAM" id="SSF48371">
    <property type="entry name" value="ARM repeat"/>
    <property type="match status" value="1"/>
</dbReference>
<name>A0AAW2EAY1_9HYME</name>
<dbReference type="Proteomes" id="UP001430953">
    <property type="component" value="Unassembled WGS sequence"/>
</dbReference>
<comment type="caution">
    <text evidence="9">The sequence shown here is derived from an EMBL/GenBank/DDBJ whole genome shotgun (WGS) entry which is preliminary data.</text>
</comment>
<sequence>MATSLAAQLKKLRTPQTNLLLQDKKRPSLLFDPKEAANFDRDTVLSIGQSGLEELQKLSMVKNVSPFDDFQTTLFAQSSINFERAVQDANVNKKLDEEITKFLLLATPYFLLSTCHKALEWLVFRYHIHQYNREQFILLILPYHETRMFVRALQLIDLSDESDKWHWLEPMQKRGVILPTGIFIKHLISDKGLLKTICTHVTFATKTYSEQASCLTTLYAFYTTAMLGVIELGSITEVHVNYLLPTLLQGLKSSILDFAASSYMIIAKLTSKVKLNDDTMETLLLMTFKKTSLPQEATTLLLYLYQSPVNRLTVVPQSLVFQLSELPWFVETVTKINSLDINASRFITPFLQVACQLVAENPEGTIDVQNMIGNVLDHIKLDNDAVDTILSTLITCEFSKNETSKMAKDFLARFYQSFERSYPENFDLYLKKLMKQGEHDEKSKQALHLLTSWPFGAKDTQESIEILNKLTHISAAQRIIALKILAKNNIDVPESFRAIMTSSLQARFYDSDVNVVKTLLSFPTKKLISLLPADTLVDELLILLSTCHISSRKVLAKTALKILLELCEESDDTNVFITALPYLFPATDDDVEVAMEVLHSNFAKNNRYMQHVIEDINKSKLNAEAVSSAAFHNILNHLLLPPTESILTSMRLQMPHGDAASLFFNMILLGSVCRVPVGSMSTKTARDVIEIATKMIKTYSRVKLLRNCNNITGHNIQMALRLTSEGILPLQVGTYVLEMVHRRLNIKFEPKLDFDNNAERSNLILRLLEMFIEGMDNRHWRKHYSRCLQIFFQLHFATVKDLICFLAQFYAKPVKIQTSYHCLKISLLLLNQCKSVQWAFQDQDFVTNLLLALTRRNNECRTVAVEILKKLTQTFGLNAEPFFVLLQKLATVSAEICNDFEHLALSLYFFLSPDPHVSRQMKEHKKLQQAQKLLFNVVTQENEASKIPLNRRSQLLDILVNVNSTEILQQLAPIGLELLQKLTEEPKNRSAGNALRNILERFTINTVDSLKDEKVWSLFQTCILIHEPCAVLDNGDQTSPSIIVLKRIGAIFDMLSHDLQTSILSKVLDVMIDCEINDVVSVAGKIIRCMCMDATILISELEHMKLSGQIQEETVDSEMASNARKRKKRQSQIQLAHPAMVHSRAWKRGVVLLEFAERANNIKREELLYSILFDLLNVCLSLEEQSPVEYTNQLLFSTIYRMMKKGLPVRDVGLQITLIVKCIRTSRNPQTHYHALLVLVEFLKNMNVHRALFNLMPIFTFMGSTIVRQDDAYSIQIISKTLDTVVPIINAADDVTQACELLRTFIVSLPHIPEHRRMPLFTKLLQLLDKHLHLYYLLTFESHVTKNASQKTGHPTQWLDFALQVSREFSPHRLLEICTKVITFIKSLPIDIEEEQGRKEAMKFQYKYIYDVTKSTPKNLRHYKLTAVQFLSNLLSSEDFINRVAVLSQNEADNMNQYCDHLMIELIILIQIISKTADQHLNKPSAKYWKVLLHHLYDVLDLVNNLLPNTLFLQSIKNLLKHELLPVKRKALELLNARLLQKKFNEDVHADLLNLIEPLTDFLEVKIENQEQEIVQQTVLISLKLLAKLLATDRPAVFRPILDITTELLKSKNGPVLGSAALCVAELCSSMRTHALYSLNKFVPAILKLLKTHCHQNVPDVIVISIVSALQKIVESLGNFLSLYLDRLLSELTILSSQYTNTEHPKASIVLSRLKATTQKLSSCIPLRVLLPAVNETYEMLLNKKSYKCIPSLMNVLAESFDSVPPAELKVEVDNLANFFLEVLQFRERVEDGVNMDNNTQVTLKDIVSVEESASDALIALLLKLSEVTFRPLYDKLYGWAANDTLHKQRNITFYRLSANIAECLKSLFVLFAGLFLKHAASLLSSNNMFVTDTPQELTLPDESSRIELIEAILLTLHRVFGYDVHNFVSQDRFEILMQPIVDQVENTMGTKEEYENRASRLIVPCIASFASAISDDSLHKQLVYQTLLKTRHAKPYVRSTALNALVEIVRKLGEDFMPLLPETVPFLAEMLEDEDEATEKCAQNAVRTLEEILGEPLQKYF</sequence>
<dbReference type="InterPro" id="IPR012954">
    <property type="entry name" value="BP28_C_dom"/>
</dbReference>
<evidence type="ECO:0000256" key="7">
    <source>
        <dbReference type="RuleBase" id="RU367065"/>
    </source>
</evidence>
<dbReference type="Pfam" id="PF12397">
    <property type="entry name" value="U3snoRNP10"/>
    <property type="match status" value="1"/>
</dbReference>
<comment type="similarity">
    <text evidence="2 7">Belongs to the HEATR1/UTP10 family.</text>
</comment>
<dbReference type="GO" id="GO:0045943">
    <property type="term" value="P:positive regulation of transcription by RNA polymerase I"/>
    <property type="evidence" value="ECO:0007669"/>
    <property type="project" value="TreeGrafter"/>
</dbReference>
<dbReference type="Gene3D" id="1.25.10.10">
    <property type="entry name" value="Leucine-rich Repeat Variant"/>
    <property type="match status" value="2"/>
</dbReference>
<accession>A0AAW2EAY1</accession>
<dbReference type="GO" id="GO:0032040">
    <property type="term" value="C:small-subunit processome"/>
    <property type="evidence" value="ECO:0007669"/>
    <property type="project" value="TreeGrafter"/>
</dbReference>
<dbReference type="EMBL" id="JADYXP020000028">
    <property type="protein sequence ID" value="KAL0099405.1"/>
    <property type="molecule type" value="Genomic_DNA"/>
</dbReference>
<evidence type="ECO:0000256" key="4">
    <source>
        <dbReference type="ARBA" id="ARBA00022552"/>
    </source>
</evidence>
<evidence type="ECO:0000313" key="9">
    <source>
        <dbReference type="EMBL" id="KAL0099405.1"/>
    </source>
</evidence>
<keyword evidence="10" id="KW-1185">Reference proteome</keyword>
<dbReference type="GO" id="GO:0030515">
    <property type="term" value="F:snoRNA binding"/>
    <property type="evidence" value="ECO:0007669"/>
    <property type="project" value="TreeGrafter"/>
</dbReference>
<dbReference type="GO" id="GO:0034455">
    <property type="term" value="C:t-UTP complex"/>
    <property type="evidence" value="ECO:0007669"/>
    <property type="project" value="TreeGrafter"/>
</dbReference>
<keyword evidence="4 7" id="KW-0698">rRNA processing</keyword>
<dbReference type="InterPro" id="IPR011989">
    <property type="entry name" value="ARM-like"/>
</dbReference>
<evidence type="ECO:0000256" key="3">
    <source>
        <dbReference type="ARBA" id="ARBA00022517"/>
    </source>
</evidence>
<evidence type="ECO:0000256" key="6">
    <source>
        <dbReference type="ARBA" id="ARBA00023274"/>
    </source>
</evidence>
<keyword evidence="6 7" id="KW-0687">Ribonucleoprotein</keyword>
<dbReference type="Pfam" id="PF08146">
    <property type="entry name" value="BP28CT"/>
    <property type="match status" value="1"/>
</dbReference>
<protein>
    <recommendedName>
        <fullName evidence="7">HEAT repeat-containing protein 1</fullName>
    </recommendedName>
</protein>
<dbReference type="GO" id="GO:0000462">
    <property type="term" value="P:maturation of SSU-rRNA from tricistronic rRNA transcript (SSU-rRNA, 5.8S rRNA, LSU-rRNA)"/>
    <property type="evidence" value="ECO:0007669"/>
    <property type="project" value="TreeGrafter"/>
</dbReference>
<reference evidence="9 10" key="1">
    <citation type="submission" date="2023-03" db="EMBL/GenBank/DDBJ databases">
        <title>High recombination rates correlate with genetic variation in Cardiocondyla obscurior ants.</title>
        <authorList>
            <person name="Errbii M."/>
        </authorList>
    </citation>
    <scope>NUCLEOTIDE SEQUENCE [LARGE SCALE GENOMIC DNA]</scope>
    <source>
        <strain evidence="9">Alpha-2009</strain>
        <tissue evidence="9">Whole body</tissue>
    </source>
</reference>
<dbReference type="InterPro" id="IPR022125">
    <property type="entry name" value="U3snoRNP10_N"/>
</dbReference>
<evidence type="ECO:0000256" key="5">
    <source>
        <dbReference type="ARBA" id="ARBA00023242"/>
    </source>
</evidence>
<dbReference type="InterPro" id="IPR040191">
    <property type="entry name" value="UTP10"/>
</dbReference>
<dbReference type="Pfam" id="PF23243">
    <property type="entry name" value="HEAT_HEATR1"/>
    <property type="match status" value="1"/>
</dbReference>
<comment type="subcellular location">
    <subcellularLocation>
        <location evidence="1 7">Nucleus</location>
        <location evidence="1 7">Nucleolus</location>
    </subcellularLocation>
</comment>
<dbReference type="PANTHER" id="PTHR13457:SF1">
    <property type="entry name" value="HEAT REPEAT-CONTAINING PROTEIN 1"/>
    <property type="match status" value="1"/>
</dbReference>
<keyword evidence="3 7" id="KW-0690">Ribosome biogenesis</keyword>